<dbReference type="Proteomes" id="UP000828390">
    <property type="component" value="Unassembled WGS sequence"/>
</dbReference>
<keyword evidence="3" id="KW-1185">Reference proteome</keyword>
<gene>
    <name evidence="2" type="ORF">DPMN_043361</name>
</gene>
<protein>
    <submittedName>
        <fullName evidence="2">Uncharacterized protein</fullName>
    </submittedName>
</protein>
<keyword evidence="1" id="KW-1133">Transmembrane helix</keyword>
<evidence type="ECO:0000256" key="1">
    <source>
        <dbReference type="SAM" id="Phobius"/>
    </source>
</evidence>
<name>A0A9D4D3T0_DREPO</name>
<evidence type="ECO:0000313" key="3">
    <source>
        <dbReference type="Proteomes" id="UP000828390"/>
    </source>
</evidence>
<feature type="transmembrane region" description="Helical" evidence="1">
    <location>
        <begin position="76"/>
        <end position="93"/>
    </location>
</feature>
<evidence type="ECO:0000313" key="2">
    <source>
        <dbReference type="EMBL" id="KAH3736788.1"/>
    </source>
</evidence>
<sequence>MGAQQYRVSRKSKIERRAVSVPGNVESNRPNSYLNVGQSTRYPQIDRKHAKLRPKVSHLDNAHLNDIARDLISGSYMDLIITITGIIILLTQIHMTSEYIGLLFDVVLFIRPCLKCVLHWERCETLREEIKETVIRSS</sequence>
<organism evidence="2 3">
    <name type="scientific">Dreissena polymorpha</name>
    <name type="common">Zebra mussel</name>
    <name type="synonym">Mytilus polymorpha</name>
    <dbReference type="NCBI Taxonomy" id="45954"/>
    <lineage>
        <taxon>Eukaryota</taxon>
        <taxon>Metazoa</taxon>
        <taxon>Spiralia</taxon>
        <taxon>Lophotrochozoa</taxon>
        <taxon>Mollusca</taxon>
        <taxon>Bivalvia</taxon>
        <taxon>Autobranchia</taxon>
        <taxon>Heteroconchia</taxon>
        <taxon>Euheterodonta</taxon>
        <taxon>Imparidentia</taxon>
        <taxon>Neoheterodontei</taxon>
        <taxon>Myida</taxon>
        <taxon>Dreissenoidea</taxon>
        <taxon>Dreissenidae</taxon>
        <taxon>Dreissena</taxon>
    </lineage>
</organism>
<reference evidence="2" key="1">
    <citation type="journal article" date="2019" name="bioRxiv">
        <title>The Genome of the Zebra Mussel, Dreissena polymorpha: A Resource for Invasive Species Research.</title>
        <authorList>
            <person name="McCartney M.A."/>
            <person name="Auch B."/>
            <person name="Kono T."/>
            <person name="Mallez S."/>
            <person name="Zhang Y."/>
            <person name="Obille A."/>
            <person name="Becker A."/>
            <person name="Abrahante J.E."/>
            <person name="Garbe J."/>
            <person name="Badalamenti J.P."/>
            <person name="Herman A."/>
            <person name="Mangelson H."/>
            <person name="Liachko I."/>
            <person name="Sullivan S."/>
            <person name="Sone E.D."/>
            <person name="Koren S."/>
            <person name="Silverstein K.A.T."/>
            <person name="Beckman K.B."/>
            <person name="Gohl D.M."/>
        </authorList>
    </citation>
    <scope>NUCLEOTIDE SEQUENCE</scope>
    <source>
        <strain evidence="2">Duluth1</strain>
        <tissue evidence="2">Whole animal</tissue>
    </source>
</reference>
<comment type="caution">
    <text evidence="2">The sequence shown here is derived from an EMBL/GenBank/DDBJ whole genome shotgun (WGS) entry which is preliminary data.</text>
</comment>
<keyword evidence="1" id="KW-0812">Transmembrane</keyword>
<keyword evidence="1" id="KW-0472">Membrane</keyword>
<reference evidence="2" key="2">
    <citation type="submission" date="2020-11" db="EMBL/GenBank/DDBJ databases">
        <authorList>
            <person name="McCartney M.A."/>
            <person name="Auch B."/>
            <person name="Kono T."/>
            <person name="Mallez S."/>
            <person name="Becker A."/>
            <person name="Gohl D.M."/>
            <person name="Silverstein K.A.T."/>
            <person name="Koren S."/>
            <person name="Bechman K.B."/>
            <person name="Herman A."/>
            <person name="Abrahante J.E."/>
            <person name="Garbe J."/>
        </authorList>
    </citation>
    <scope>NUCLEOTIDE SEQUENCE</scope>
    <source>
        <strain evidence="2">Duluth1</strain>
        <tissue evidence="2">Whole animal</tissue>
    </source>
</reference>
<proteinExistence type="predicted"/>
<dbReference type="AlphaFoldDB" id="A0A9D4D3T0"/>
<dbReference type="EMBL" id="JAIWYP010000011">
    <property type="protein sequence ID" value="KAH3736788.1"/>
    <property type="molecule type" value="Genomic_DNA"/>
</dbReference>
<accession>A0A9D4D3T0</accession>